<gene>
    <name evidence="1" type="ORF">M983_1110</name>
</gene>
<dbReference type="AlphaFoldDB" id="A0A198GCD8"/>
<dbReference type="EMBL" id="LXEN01000046">
    <property type="protein sequence ID" value="OAT34575.1"/>
    <property type="molecule type" value="Genomic_DNA"/>
</dbReference>
<accession>A0A198GCD8</accession>
<keyword evidence="2" id="KW-1185">Reference proteome</keyword>
<sequence length="395" mass="46756">MVNIKTIESARKLISSISNEAKSSNLKNMIFHKNNIVNLFFNGNILGNIKSKSINKIISDKKNEKIVINLGCELPYEIEHNKILLIKLGSIGIDDNKLRYKSKCENNKKVVTKLDVKEDIVPIDRDTLTKFEILFNFLNSNVKEIHGVIYKYNNCKNINEFSKAFSFSENSEKLFLNIYKELNKLEPYENIEHYEKIYYKFNESAKELKQFYQDYLKKENFLKISDNDQLLEMTKKIEFNVDSLKNKLNILKPFFIACEEYENKINDIVSNLINKRENTSCSLIKYLDVKINEYKTILTNCIKRKEDGFLSKIYKFFFFEKYEKHIHILNEYLVKVDKILHHFENCSNDKQSVFSDNEIIKTLRSILSETPPIDLLSYLYGENKKWNNFKKSLFN</sequence>
<evidence type="ECO:0000313" key="2">
    <source>
        <dbReference type="Proteomes" id="UP000094023"/>
    </source>
</evidence>
<evidence type="ECO:0000313" key="1">
    <source>
        <dbReference type="EMBL" id="OAT34575.1"/>
    </source>
</evidence>
<dbReference type="Proteomes" id="UP000094023">
    <property type="component" value="Unassembled WGS sequence"/>
</dbReference>
<comment type="caution">
    <text evidence="1">The sequence shown here is derived from an EMBL/GenBank/DDBJ whole genome shotgun (WGS) entry which is preliminary data.</text>
</comment>
<proteinExistence type="predicted"/>
<name>A0A198GCD8_9GAMM</name>
<reference evidence="1 2" key="1">
    <citation type="submission" date="2016-04" db="EMBL/GenBank/DDBJ databases">
        <title>ATOL: Assembling a taxonomically balanced genome-scale reconstruction of the evolutionary history of the Enterobacteriaceae.</title>
        <authorList>
            <person name="Plunkett G.III."/>
            <person name="Neeno-Eckwall E.C."/>
            <person name="Glasner J.D."/>
            <person name="Perna N.T."/>
        </authorList>
    </citation>
    <scope>NUCLEOTIDE SEQUENCE [LARGE SCALE GENOMIC DNA]</scope>
    <source>
        <strain evidence="1 2">ATCC 19692</strain>
    </source>
</reference>
<protein>
    <submittedName>
        <fullName evidence="1">Uncharacterized protein</fullName>
    </submittedName>
</protein>
<organism evidence="1 2">
    <name type="scientific">Proteus myxofaciens ATCC 19692</name>
    <dbReference type="NCBI Taxonomy" id="1354337"/>
    <lineage>
        <taxon>Bacteria</taxon>
        <taxon>Pseudomonadati</taxon>
        <taxon>Pseudomonadota</taxon>
        <taxon>Gammaproteobacteria</taxon>
        <taxon>Enterobacterales</taxon>
        <taxon>Morganellaceae</taxon>
        <taxon>Proteus</taxon>
    </lineage>
</organism>